<feature type="compositionally biased region" description="Basic and acidic residues" evidence="6">
    <location>
        <begin position="45"/>
        <end position="65"/>
    </location>
</feature>
<comment type="catalytic activity">
    <reaction evidence="1">
        <text>[protein]-peptidylproline (omega=180) = [protein]-peptidylproline (omega=0)</text>
        <dbReference type="Rhea" id="RHEA:16237"/>
        <dbReference type="Rhea" id="RHEA-COMP:10747"/>
        <dbReference type="Rhea" id="RHEA-COMP:10748"/>
        <dbReference type="ChEBI" id="CHEBI:83833"/>
        <dbReference type="ChEBI" id="CHEBI:83834"/>
        <dbReference type="EC" id="5.2.1.8"/>
    </reaction>
</comment>
<keyword evidence="5 8" id="KW-0413">Isomerase</keyword>
<evidence type="ECO:0000256" key="7">
    <source>
        <dbReference type="SAM" id="SignalP"/>
    </source>
</evidence>
<feature type="chain" id="PRO_5039647645" description="peptidylprolyl isomerase" evidence="7">
    <location>
        <begin position="19"/>
        <end position="263"/>
    </location>
</feature>
<dbReference type="Proteomes" id="UP000053681">
    <property type="component" value="Unassembled WGS sequence"/>
</dbReference>
<evidence type="ECO:0000256" key="2">
    <source>
        <dbReference type="ARBA" id="ARBA00013194"/>
    </source>
</evidence>
<keyword evidence="3 7" id="KW-0732">Signal</keyword>
<feature type="signal peptide" evidence="7">
    <location>
        <begin position="1"/>
        <end position="18"/>
    </location>
</feature>
<dbReference type="GO" id="GO:0003755">
    <property type="term" value="F:peptidyl-prolyl cis-trans isomerase activity"/>
    <property type="evidence" value="ECO:0007669"/>
    <property type="project" value="UniProtKB-KW"/>
</dbReference>
<dbReference type="Pfam" id="PF13624">
    <property type="entry name" value="SurA_N_3"/>
    <property type="match status" value="1"/>
</dbReference>
<evidence type="ECO:0000256" key="3">
    <source>
        <dbReference type="ARBA" id="ARBA00022729"/>
    </source>
</evidence>
<organism evidence="8 9">
    <name type="scientific">Priestia veravalensis</name>
    <dbReference type="NCBI Taxonomy" id="1414648"/>
    <lineage>
        <taxon>Bacteria</taxon>
        <taxon>Bacillati</taxon>
        <taxon>Bacillota</taxon>
        <taxon>Bacilli</taxon>
        <taxon>Bacillales</taxon>
        <taxon>Bacillaceae</taxon>
        <taxon>Priestia</taxon>
    </lineage>
</organism>
<name>A0A0V8JL99_9BACI</name>
<keyword evidence="4" id="KW-0697">Rotamase</keyword>
<gene>
    <name evidence="8" type="ORF">AS180_11325</name>
</gene>
<dbReference type="InterPro" id="IPR050245">
    <property type="entry name" value="PrsA_foldase"/>
</dbReference>
<dbReference type="EMBL" id="LNQP01000035">
    <property type="protein sequence ID" value="KSU87798.1"/>
    <property type="molecule type" value="Genomic_DNA"/>
</dbReference>
<dbReference type="PROSITE" id="PS51257">
    <property type="entry name" value="PROKAR_LIPOPROTEIN"/>
    <property type="match status" value="1"/>
</dbReference>
<feature type="region of interest" description="Disordered" evidence="6">
    <location>
        <begin position="22"/>
        <end position="65"/>
    </location>
</feature>
<evidence type="ECO:0000256" key="5">
    <source>
        <dbReference type="ARBA" id="ARBA00023235"/>
    </source>
</evidence>
<protein>
    <recommendedName>
        <fullName evidence="2">peptidylprolyl isomerase</fullName>
        <ecNumber evidence="2">5.2.1.8</ecNumber>
    </recommendedName>
</protein>
<accession>A0A0V8JL99</accession>
<sequence>MKKLKYPFIIGLLSVALAACGSNDASDSADKKEDSKTAQTEEQQEQTKEQEKQMKEMQEKLEKQQVDEKKTVALVNDEKILGSEYNQVLQTSQMQMQQMGQDPTTKDAAKQVKNQTIDSLVGQTLLIQDATEKGYKASEDEINKQIEDAKKQYDSEKEFNKVLKQAGLNMDQLKEQLGESIQYNKYVEKEIKAEEVTDKEVKEYYDQYAKQAESAGSEQQQQLPKYEEIKDQIKGQLEQQKKQEKVGEQVEKLKKEAKVDVKI</sequence>
<keyword evidence="9" id="KW-1185">Reference proteome</keyword>
<evidence type="ECO:0000313" key="8">
    <source>
        <dbReference type="EMBL" id="KSU87798.1"/>
    </source>
</evidence>
<dbReference type="InterPro" id="IPR027304">
    <property type="entry name" value="Trigger_fact/SurA_dom_sf"/>
</dbReference>
<evidence type="ECO:0000313" key="9">
    <source>
        <dbReference type="Proteomes" id="UP000053681"/>
    </source>
</evidence>
<dbReference type="EC" id="5.2.1.8" evidence="2"/>
<dbReference type="Gene3D" id="1.10.4030.10">
    <property type="entry name" value="Porin chaperone SurA, peptide-binding domain"/>
    <property type="match status" value="1"/>
</dbReference>
<evidence type="ECO:0000256" key="6">
    <source>
        <dbReference type="SAM" id="MobiDB-lite"/>
    </source>
</evidence>
<reference evidence="8 9" key="1">
    <citation type="submission" date="2015-11" db="EMBL/GenBank/DDBJ databases">
        <title>Bacillus caseinolyticus sp nov.</title>
        <authorList>
            <person name="Dastager S.G."/>
            <person name="Mawlankar R."/>
        </authorList>
    </citation>
    <scope>NUCLEOTIDE SEQUENCE [LARGE SCALE GENOMIC DNA]</scope>
    <source>
        <strain evidence="8 9">SGD-V-76</strain>
    </source>
</reference>
<dbReference type="RefSeq" id="WP_062686831.1">
    <property type="nucleotide sequence ID" value="NZ_KQ758651.1"/>
</dbReference>
<dbReference type="PANTHER" id="PTHR47245:SF1">
    <property type="entry name" value="FOLDASE PROTEIN PRSA"/>
    <property type="match status" value="1"/>
</dbReference>
<dbReference type="PANTHER" id="PTHR47245">
    <property type="entry name" value="PEPTIDYLPROLYL ISOMERASE"/>
    <property type="match status" value="1"/>
</dbReference>
<evidence type="ECO:0000256" key="4">
    <source>
        <dbReference type="ARBA" id="ARBA00023110"/>
    </source>
</evidence>
<dbReference type="AlphaFoldDB" id="A0A0V8JL99"/>
<comment type="caution">
    <text evidence="8">The sequence shown here is derived from an EMBL/GenBank/DDBJ whole genome shotgun (WGS) entry which is preliminary data.</text>
</comment>
<dbReference type="SUPFAM" id="SSF109998">
    <property type="entry name" value="Triger factor/SurA peptide-binding domain-like"/>
    <property type="match status" value="1"/>
</dbReference>
<proteinExistence type="predicted"/>
<evidence type="ECO:0000256" key="1">
    <source>
        <dbReference type="ARBA" id="ARBA00000971"/>
    </source>
</evidence>